<accession>A0A1T5K5B2</accession>
<sequence length="36" mass="4244">MEVLMVIIMIVIYFLLDASDYEKESASSDFVKQKMR</sequence>
<keyword evidence="2" id="KW-1185">Reference proteome</keyword>
<dbReference type="AlphaFoldDB" id="A0A1T5K5B2"/>
<evidence type="ECO:0000313" key="1">
    <source>
        <dbReference type="EMBL" id="SKC58813.1"/>
    </source>
</evidence>
<gene>
    <name evidence="1" type="ORF">SAMN02194393_01629</name>
</gene>
<proteinExistence type="predicted"/>
<protein>
    <submittedName>
        <fullName evidence="1">Uncharacterized protein</fullName>
    </submittedName>
</protein>
<reference evidence="1 2" key="1">
    <citation type="submission" date="2017-02" db="EMBL/GenBank/DDBJ databases">
        <authorList>
            <person name="Peterson S.W."/>
        </authorList>
    </citation>
    <scope>NUCLEOTIDE SEQUENCE [LARGE SCALE GENOMIC DNA]</scope>
    <source>
        <strain evidence="1 2">M1</strain>
    </source>
</reference>
<organism evidence="1 2">
    <name type="scientific">Maledivibacter halophilus</name>
    <dbReference type="NCBI Taxonomy" id="36842"/>
    <lineage>
        <taxon>Bacteria</taxon>
        <taxon>Bacillati</taxon>
        <taxon>Bacillota</taxon>
        <taxon>Clostridia</taxon>
        <taxon>Peptostreptococcales</taxon>
        <taxon>Caminicellaceae</taxon>
        <taxon>Maledivibacter</taxon>
    </lineage>
</organism>
<dbReference type="EMBL" id="FUZT01000003">
    <property type="protein sequence ID" value="SKC58813.1"/>
    <property type="molecule type" value="Genomic_DNA"/>
</dbReference>
<name>A0A1T5K5B2_9FIRM</name>
<evidence type="ECO:0000313" key="2">
    <source>
        <dbReference type="Proteomes" id="UP000190285"/>
    </source>
</evidence>
<dbReference type="Proteomes" id="UP000190285">
    <property type="component" value="Unassembled WGS sequence"/>
</dbReference>